<accession>A0ABY5GST2</accession>
<evidence type="ECO:0008006" key="3">
    <source>
        <dbReference type="Google" id="ProtNLM"/>
    </source>
</evidence>
<reference evidence="1" key="1">
    <citation type="submission" date="2021-04" db="EMBL/GenBank/DDBJ databases">
        <title>Oceanospirillales bacteria with DddD are important DMSP degraders in coastal seawater.</title>
        <authorList>
            <person name="Liu J."/>
        </authorList>
    </citation>
    <scope>NUCLEOTIDE SEQUENCE</scope>
    <source>
        <strain evidence="1">GY6</strain>
    </source>
</reference>
<dbReference type="InterPro" id="IPR014347">
    <property type="entry name" value="Tautomerase/MIF_sf"/>
</dbReference>
<keyword evidence="2" id="KW-1185">Reference proteome</keyword>
<evidence type="ECO:0000313" key="2">
    <source>
        <dbReference type="Proteomes" id="UP001059950"/>
    </source>
</evidence>
<protein>
    <recommendedName>
        <fullName evidence="3">4-oxalocrotonate tautomerase</fullName>
    </recommendedName>
</protein>
<proteinExistence type="predicted"/>
<sequence>MPVAKFHLSEELITKESARQILQQASAIYADVLDSPIERTRVFINSYNPDYVAVGGEVCADSANVVAFFEFIVLDGRTQEQRTAIGEQFTLLLCDILGVDRSLIRGYCSLVRPEDWYISGNPASAVRKAEVDARRQEQGNG</sequence>
<dbReference type="Proteomes" id="UP001059950">
    <property type="component" value="Chromosome"/>
</dbReference>
<gene>
    <name evidence="1" type="ORF">KDX31_16030</name>
</gene>
<evidence type="ECO:0000313" key="1">
    <source>
        <dbReference type="EMBL" id="UTW02834.1"/>
    </source>
</evidence>
<dbReference type="Gene3D" id="3.30.429.10">
    <property type="entry name" value="Macrophage Migration Inhibitory Factor"/>
    <property type="match status" value="2"/>
</dbReference>
<organism evidence="1 2">
    <name type="scientific">Amphritea atlantica</name>
    <dbReference type="NCBI Taxonomy" id="355243"/>
    <lineage>
        <taxon>Bacteria</taxon>
        <taxon>Pseudomonadati</taxon>
        <taxon>Pseudomonadota</taxon>
        <taxon>Gammaproteobacteria</taxon>
        <taxon>Oceanospirillales</taxon>
        <taxon>Oceanospirillaceae</taxon>
        <taxon>Amphritea</taxon>
    </lineage>
</organism>
<dbReference type="SUPFAM" id="SSF55331">
    <property type="entry name" value="Tautomerase/MIF"/>
    <property type="match status" value="1"/>
</dbReference>
<dbReference type="EMBL" id="CP073344">
    <property type="protein sequence ID" value="UTW02834.1"/>
    <property type="molecule type" value="Genomic_DNA"/>
</dbReference>
<name>A0ABY5GST2_9GAMM</name>